<dbReference type="InterPro" id="IPR020846">
    <property type="entry name" value="MFS_dom"/>
</dbReference>
<dbReference type="AlphaFoldDB" id="A0AA37FCJ0"/>
<feature type="transmembrane region" description="Helical" evidence="1">
    <location>
        <begin position="344"/>
        <end position="370"/>
    </location>
</feature>
<dbReference type="RefSeq" id="WP_188681778.1">
    <property type="nucleotide sequence ID" value="NZ_BMNY01000003.1"/>
</dbReference>
<evidence type="ECO:0000313" key="4">
    <source>
        <dbReference type="Proteomes" id="UP000632195"/>
    </source>
</evidence>
<keyword evidence="1" id="KW-0472">Membrane</keyword>
<accession>A0AA37FCJ0</accession>
<keyword evidence="1" id="KW-0812">Transmembrane</keyword>
<feature type="transmembrane region" description="Helical" evidence="1">
    <location>
        <begin position="74"/>
        <end position="94"/>
    </location>
</feature>
<gene>
    <name evidence="3" type="ORF">GCM10007108_16620</name>
</gene>
<keyword evidence="1" id="KW-1133">Transmembrane helix</keyword>
<comment type="caution">
    <text evidence="3">The sequence shown here is derived from an EMBL/GenBank/DDBJ whole genome shotgun (WGS) entry which is preliminary data.</text>
</comment>
<reference evidence="3" key="1">
    <citation type="journal article" date="2014" name="Int. J. Syst. Evol. Microbiol.">
        <title>Complete genome sequence of Corynebacterium casei LMG S-19264T (=DSM 44701T), isolated from a smear-ripened cheese.</title>
        <authorList>
            <consortium name="US DOE Joint Genome Institute (JGI-PGF)"/>
            <person name="Walter F."/>
            <person name="Albersmeier A."/>
            <person name="Kalinowski J."/>
            <person name="Ruckert C."/>
        </authorList>
    </citation>
    <scope>NUCLEOTIDE SEQUENCE</scope>
    <source>
        <strain evidence="3">JCM 13583</strain>
    </source>
</reference>
<dbReference type="Pfam" id="PF07690">
    <property type="entry name" value="MFS_1"/>
    <property type="match status" value="1"/>
</dbReference>
<dbReference type="GO" id="GO:0005886">
    <property type="term" value="C:plasma membrane"/>
    <property type="evidence" value="ECO:0007669"/>
    <property type="project" value="TreeGrafter"/>
</dbReference>
<feature type="transmembrane region" description="Helical" evidence="1">
    <location>
        <begin position="170"/>
        <end position="191"/>
    </location>
</feature>
<dbReference type="InterPro" id="IPR011701">
    <property type="entry name" value="MFS"/>
</dbReference>
<sequence length="409" mass="43744">MSDPGRRALAYTSLAHFVNDGNFFLFPVLIAYYESIPGTKVVALGSVAIIYNVLSGFLSTPLGRYADRHDRDSLLIFTGLLLNAVSVLIFMLPFVYHSLLFPLIITGSVVLGVAQSFYHPLGASVLSHVYDKPRASKAMGTNQAFGSLGRAVTPYLISSLILIGGEVLGLGIFAVYMFAASFVTLAGLHFFSRSRFAVAQGKPGVEQQPTVEPFSRYSGFVYFLTAVVFIRSMFMLAVNTYVPTYMSDIYHSKYLMSSVLSAGLIVSVAGGPIFGRVTASRGGRTTILVTSGISALAFLAFMLTRDIYITGVAYAVFAMTAFTGFPVLMGYVNEVVPRRFSTTSNGLVWGLGNTVGGAAGIGVMSLLLLYLPLGRVLYIMIAFAAVSFALTPLLPSKKKVSAASASGAR</sequence>
<dbReference type="GO" id="GO:0022857">
    <property type="term" value="F:transmembrane transporter activity"/>
    <property type="evidence" value="ECO:0007669"/>
    <property type="project" value="InterPro"/>
</dbReference>
<evidence type="ECO:0000313" key="3">
    <source>
        <dbReference type="EMBL" id="GGM79113.1"/>
    </source>
</evidence>
<feature type="transmembrane region" description="Helical" evidence="1">
    <location>
        <begin position="100"/>
        <end position="123"/>
    </location>
</feature>
<feature type="transmembrane region" description="Helical" evidence="1">
    <location>
        <begin position="254"/>
        <end position="274"/>
    </location>
</feature>
<feature type="transmembrane region" description="Helical" evidence="1">
    <location>
        <begin position="309"/>
        <end position="332"/>
    </location>
</feature>
<dbReference type="PROSITE" id="PS50850">
    <property type="entry name" value="MFS"/>
    <property type="match status" value="1"/>
</dbReference>
<dbReference type="EMBL" id="BMNY01000003">
    <property type="protein sequence ID" value="GGM79113.1"/>
    <property type="molecule type" value="Genomic_DNA"/>
</dbReference>
<dbReference type="Proteomes" id="UP000632195">
    <property type="component" value="Unassembled WGS sequence"/>
</dbReference>
<feature type="transmembrane region" description="Helical" evidence="1">
    <location>
        <begin position="376"/>
        <end position="394"/>
    </location>
</feature>
<feature type="transmembrane region" description="Helical" evidence="1">
    <location>
        <begin position="220"/>
        <end position="242"/>
    </location>
</feature>
<name>A0AA37FCJ0_9ARCH</name>
<dbReference type="SUPFAM" id="SSF103473">
    <property type="entry name" value="MFS general substrate transporter"/>
    <property type="match status" value="1"/>
</dbReference>
<dbReference type="PANTHER" id="PTHR43129:SF1">
    <property type="entry name" value="FOSMIDOMYCIN RESISTANCE PROTEIN"/>
    <property type="match status" value="1"/>
</dbReference>
<reference evidence="3" key="2">
    <citation type="submission" date="2022-09" db="EMBL/GenBank/DDBJ databases">
        <authorList>
            <person name="Sun Q."/>
            <person name="Ohkuma M."/>
        </authorList>
    </citation>
    <scope>NUCLEOTIDE SEQUENCE</scope>
    <source>
        <strain evidence="3">JCM 13583</strain>
    </source>
</reference>
<dbReference type="InterPro" id="IPR036259">
    <property type="entry name" value="MFS_trans_sf"/>
</dbReference>
<evidence type="ECO:0000256" key="1">
    <source>
        <dbReference type="SAM" id="Phobius"/>
    </source>
</evidence>
<feature type="transmembrane region" description="Helical" evidence="1">
    <location>
        <begin position="9"/>
        <end position="30"/>
    </location>
</feature>
<evidence type="ECO:0000259" key="2">
    <source>
        <dbReference type="PROSITE" id="PS50850"/>
    </source>
</evidence>
<proteinExistence type="predicted"/>
<protein>
    <submittedName>
        <fullName evidence="3">MFS transporter</fullName>
    </submittedName>
</protein>
<feature type="transmembrane region" description="Helical" evidence="1">
    <location>
        <begin position="286"/>
        <end position="303"/>
    </location>
</feature>
<feature type="domain" description="Major facilitator superfamily (MFS) profile" evidence="2">
    <location>
        <begin position="8"/>
        <end position="399"/>
    </location>
</feature>
<feature type="transmembrane region" description="Helical" evidence="1">
    <location>
        <begin position="42"/>
        <end position="62"/>
    </location>
</feature>
<keyword evidence="4" id="KW-1185">Reference proteome</keyword>
<organism evidence="3 4">
    <name type="scientific">Thermogymnomonas acidicola</name>
    <dbReference type="NCBI Taxonomy" id="399579"/>
    <lineage>
        <taxon>Archaea</taxon>
        <taxon>Methanobacteriati</taxon>
        <taxon>Thermoplasmatota</taxon>
        <taxon>Thermoplasmata</taxon>
        <taxon>Thermoplasmatales</taxon>
        <taxon>Thermogymnomonas</taxon>
    </lineage>
</organism>
<dbReference type="Gene3D" id="1.20.1250.20">
    <property type="entry name" value="MFS general substrate transporter like domains"/>
    <property type="match status" value="2"/>
</dbReference>
<dbReference type="PANTHER" id="PTHR43129">
    <property type="entry name" value="FOSMIDOMYCIN RESISTANCE PROTEIN"/>
    <property type="match status" value="1"/>
</dbReference>